<evidence type="ECO:0000256" key="1">
    <source>
        <dbReference type="SAM" id="MobiDB-lite"/>
    </source>
</evidence>
<evidence type="ECO:0000313" key="2">
    <source>
        <dbReference type="EMBL" id="PCI77547.1"/>
    </source>
</evidence>
<accession>A0A2A4X682</accession>
<comment type="caution">
    <text evidence="2">The sequence shown here is derived from an EMBL/GenBank/DDBJ whole genome shotgun (WGS) entry which is preliminary data.</text>
</comment>
<reference evidence="3" key="1">
    <citation type="submission" date="2017-08" db="EMBL/GenBank/DDBJ databases">
        <title>A dynamic microbial community with high functional redundancy inhabits the cold, oxic subseafloor aquifer.</title>
        <authorList>
            <person name="Tully B.J."/>
            <person name="Wheat C.G."/>
            <person name="Glazer B.T."/>
            <person name="Huber J.A."/>
        </authorList>
    </citation>
    <scope>NUCLEOTIDE SEQUENCE [LARGE SCALE GENOMIC DNA]</scope>
</reference>
<dbReference type="Proteomes" id="UP000218775">
    <property type="component" value="Unassembled WGS sequence"/>
</dbReference>
<sequence>MTTVTLNSSNHSNTGGVKAPEKSSTTKNTESVASKVFSLRVSSLASVVPRTSVTSTTQFEQLVKTYTKPTTTTPVQDTWNREGALGFYVDDEGNSVDSDDEGFDCTFDLSASK</sequence>
<evidence type="ECO:0000313" key="3">
    <source>
        <dbReference type="Proteomes" id="UP000218775"/>
    </source>
</evidence>
<feature type="region of interest" description="Disordered" evidence="1">
    <location>
        <begin position="1"/>
        <end position="31"/>
    </location>
</feature>
<name>A0A2A4X682_UNCAE</name>
<dbReference type="AlphaFoldDB" id="A0A2A4X682"/>
<protein>
    <submittedName>
        <fullName evidence="2">Uncharacterized protein</fullName>
    </submittedName>
</protein>
<feature type="compositionally biased region" description="Polar residues" evidence="1">
    <location>
        <begin position="22"/>
        <end position="31"/>
    </location>
</feature>
<organism evidence="2 3">
    <name type="scientific">Aerophobetes bacterium</name>
    <dbReference type="NCBI Taxonomy" id="2030807"/>
    <lineage>
        <taxon>Bacteria</taxon>
        <taxon>Candidatus Aerophobota</taxon>
    </lineage>
</organism>
<proteinExistence type="predicted"/>
<gene>
    <name evidence="2" type="ORF">COB21_02875</name>
</gene>
<dbReference type="EMBL" id="NVUK01000015">
    <property type="protein sequence ID" value="PCI77547.1"/>
    <property type="molecule type" value="Genomic_DNA"/>
</dbReference>
<feature type="compositionally biased region" description="Polar residues" evidence="1">
    <location>
        <begin position="1"/>
        <end position="15"/>
    </location>
</feature>